<organism evidence="1 2">
    <name type="scientific">Penicillium desertorum</name>
    <dbReference type="NCBI Taxonomy" id="1303715"/>
    <lineage>
        <taxon>Eukaryota</taxon>
        <taxon>Fungi</taxon>
        <taxon>Dikarya</taxon>
        <taxon>Ascomycota</taxon>
        <taxon>Pezizomycotina</taxon>
        <taxon>Eurotiomycetes</taxon>
        <taxon>Eurotiomycetidae</taxon>
        <taxon>Eurotiales</taxon>
        <taxon>Aspergillaceae</taxon>
        <taxon>Penicillium</taxon>
    </lineage>
</organism>
<dbReference type="EMBL" id="JAPWDO010000008">
    <property type="protein sequence ID" value="KAJ5459087.1"/>
    <property type="molecule type" value="Genomic_DNA"/>
</dbReference>
<dbReference type="AlphaFoldDB" id="A0A9W9WGF8"/>
<evidence type="ECO:0000313" key="1">
    <source>
        <dbReference type="EMBL" id="KAJ5459087.1"/>
    </source>
</evidence>
<keyword evidence="2" id="KW-1185">Reference proteome</keyword>
<name>A0A9W9WGF8_9EURO</name>
<comment type="caution">
    <text evidence="1">The sequence shown here is derived from an EMBL/GenBank/DDBJ whole genome shotgun (WGS) entry which is preliminary data.</text>
</comment>
<accession>A0A9W9WGF8</accession>
<gene>
    <name evidence="1" type="ORF">N7530_011031</name>
</gene>
<reference evidence="1" key="1">
    <citation type="submission" date="2022-12" db="EMBL/GenBank/DDBJ databases">
        <authorList>
            <person name="Petersen C."/>
        </authorList>
    </citation>
    <scope>NUCLEOTIDE SEQUENCE</scope>
    <source>
        <strain evidence="1">IBT 17660</strain>
    </source>
</reference>
<sequence>MVGGEPMTEGLQAIENRLEVLGKKVEHGLRENRRLRKENEEVNFHLEQLHYEKSLESSLCQLVPSVFVL</sequence>
<evidence type="ECO:0000313" key="2">
    <source>
        <dbReference type="Proteomes" id="UP001147760"/>
    </source>
</evidence>
<reference evidence="1" key="2">
    <citation type="journal article" date="2023" name="IMA Fungus">
        <title>Comparative genomic study of the Penicillium genus elucidates a diverse pangenome and 15 lateral gene transfer events.</title>
        <authorList>
            <person name="Petersen C."/>
            <person name="Sorensen T."/>
            <person name="Nielsen M.R."/>
            <person name="Sondergaard T.E."/>
            <person name="Sorensen J.L."/>
            <person name="Fitzpatrick D.A."/>
            <person name="Frisvad J.C."/>
            <person name="Nielsen K.L."/>
        </authorList>
    </citation>
    <scope>NUCLEOTIDE SEQUENCE</scope>
    <source>
        <strain evidence="1">IBT 17660</strain>
    </source>
</reference>
<proteinExistence type="predicted"/>
<protein>
    <submittedName>
        <fullName evidence="1">Uncharacterized protein</fullName>
    </submittedName>
</protein>
<dbReference type="Proteomes" id="UP001147760">
    <property type="component" value="Unassembled WGS sequence"/>
</dbReference>